<dbReference type="InParanoid" id="A0A401H6T0"/>
<dbReference type="AlphaFoldDB" id="A0A401H6T0"/>
<keyword evidence="1" id="KW-0812">Transmembrane</keyword>
<dbReference type="InterPro" id="IPR032675">
    <property type="entry name" value="LRR_dom_sf"/>
</dbReference>
<keyword evidence="3" id="KW-1185">Reference proteome</keyword>
<accession>A0A401H6T0</accession>
<sequence>MKISNIKWDAIVMHPDIIPIGFSQFACVTALVLFQCMFRNFHQIQCLICALPQLRVARLRRLSFGARFRAVSAATSSPPPLTDVTVVAVNEQLALTFLEWLASTTISSLRSFESDLSPEFTPHVGAILEAARTSLQHLDFYFDGAFSPSTLRQLNLHRCNALQSLGLRRLFNISLPEVLRLIHPESHVRKLTINLWPGKANLESESAVTILGEEHFLALQRLELVFMRNIDTEEVKKGISDSFDVVRRRGTEVHLYFR</sequence>
<protein>
    <recommendedName>
        <fullName evidence="4">F-box domain-containing protein</fullName>
    </recommendedName>
</protein>
<dbReference type="STRING" id="139825.A0A401H6T0"/>
<comment type="caution">
    <text evidence="2">The sequence shown here is derived from an EMBL/GenBank/DDBJ whole genome shotgun (WGS) entry which is preliminary data.</text>
</comment>
<organism evidence="2 3">
    <name type="scientific">Sparassis crispa</name>
    <dbReference type="NCBI Taxonomy" id="139825"/>
    <lineage>
        <taxon>Eukaryota</taxon>
        <taxon>Fungi</taxon>
        <taxon>Dikarya</taxon>
        <taxon>Basidiomycota</taxon>
        <taxon>Agaricomycotina</taxon>
        <taxon>Agaricomycetes</taxon>
        <taxon>Polyporales</taxon>
        <taxon>Sparassidaceae</taxon>
        <taxon>Sparassis</taxon>
    </lineage>
</organism>
<dbReference type="EMBL" id="BFAD01000019">
    <property type="protein sequence ID" value="GBE90158.1"/>
    <property type="molecule type" value="Genomic_DNA"/>
</dbReference>
<gene>
    <name evidence="2" type="ORF">SCP_1900070</name>
</gene>
<evidence type="ECO:0000313" key="3">
    <source>
        <dbReference type="Proteomes" id="UP000287166"/>
    </source>
</evidence>
<dbReference type="RefSeq" id="XP_027621071.1">
    <property type="nucleotide sequence ID" value="XM_027765270.1"/>
</dbReference>
<reference evidence="2 3" key="1">
    <citation type="journal article" date="2018" name="Sci. Rep.">
        <title>Genome sequence of the cauliflower mushroom Sparassis crispa (Hanabiratake) and its association with beneficial usage.</title>
        <authorList>
            <person name="Kiyama R."/>
            <person name="Furutani Y."/>
            <person name="Kawaguchi K."/>
            <person name="Nakanishi T."/>
        </authorList>
    </citation>
    <scope>NUCLEOTIDE SEQUENCE [LARGE SCALE GENOMIC DNA]</scope>
</reference>
<dbReference type="GeneID" id="38787075"/>
<keyword evidence="1" id="KW-0472">Membrane</keyword>
<dbReference type="Gene3D" id="3.80.10.10">
    <property type="entry name" value="Ribonuclease Inhibitor"/>
    <property type="match status" value="1"/>
</dbReference>
<evidence type="ECO:0000256" key="1">
    <source>
        <dbReference type="SAM" id="Phobius"/>
    </source>
</evidence>
<feature type="transmembrane region" description="Helical" evidence="1">
    <location>
        <begin position="17"/>
        <end position="38"/>
    </location>
</feature>
<name>A0A401H6T0_9APHY</name>
<keyword evidence="1" id="KW-1133">Transmembrane helix</keyword>
<dbReference type="Proteomes" id="UP000287166">
    <property type="component" value="Unassembled WGS sequence"/>
</dbReference>
<proteinExistence type="predicted"/>
<evidence type="ECO:0008006" key="4">
    <source>
        <dbReference type="Google" id="ProtNLM"/>
    </source>
</evidence>
<dbReference type="SUPFAM" id="SSF52047">
    <property type="entry name" value="RNI-like"/>
    <property type="match status" value="1"/>
</dbReference>
<evidence type="ECO:0000313" key="2">
    <source>
        <dbReference type="EMBL" id="GBE90158.1"/>
    </source>
</evidence>